<accession>A0ABD0KY45</accession>
<gene>
    <name evidence="2" type="ORF">BaRGS_00016679</name>
</gene>
<proteinExistence type="predicted"/>
<protein>
    <submittedName>
        <fullName evidence="2">Uncharacterized protein</fullName>
    </submittedName>
</protein>
<name>A0ABD0KY45_9CAEN</name>
<keyword evidence="3" id="KW-1185">Reference proteome</keyword>
<reference evidence="2 3" key="1">
    <citation type="journal article" date="2023" name="Sci. Data">
        <title>Genome assembly of the Korean intertidal mud-creeper Batillaria attramentaria.</title>
        <authorList>
            <person name="Patra A.K."/>
            <person name="Ho P.T."/>
            <person name="Jun S."/>
            <person name="Lee S.J."/>
            <person name="Kim Y."/>
            <person name="Won Y.J."/>
        </authorList>
    </citation>
    <scope>NUCLEOTIDE SEQUENCE [LARGE SCALE GENOMIC DNA]</scope>
    <source>
        <strain evidence="2">Wonlab-2016</strain>
    </source>
</reference>
<evidence type="ECO:0000313" key="3">
    <source>
        <dbReference type="Proteomes" id="UP001519460"/>
    </source>
</evidence>
<feature type="signal peptide" evidence="1">
    <location>
        <begin position="1"/>
        <end position="19"/>
    </location>
</feature>
<evidence type="ECO:0000313" key="2">
    <source>
        <dbReference type="EMBL" id="KAK7492015.1"/>
    </source>
</evidence>
<comment type="caution">
    <text evidence="2">The sequence shown here is derived from an EMBL/GenBank/DDBJ whole genome shotgun (WGS) entry which is preliminary data.</text>
</comment>
<sequence length="77" mass="8752">MILLLLFAVVLISVSHVLSVNHRDFDHPPDENGIEFIYHENHNLLLALFNGSCYVSDVSERGKEIMQTDEAWALVSQ</sequence>
<dbReference type="EMBL" id="JACVVK020000107">
    <property type="protein sequence ID" value="KAK7492015.1"/>
    <property type="molecule type" value="Genomic_DNA"/>
</dbReference>
<evidence type="ECO:0000256" key="1">
    <source>
        <dbReference type="SAM" id="SignalP"/>
    </source>
</evidence>
<dbReference type="Proteomes" id="UP001519460">
    <property type="component" value="Unassembled WGS sequence"/>
</dbReference>
<organism evidence="2 3">
    <name type="scientific">Batillaria attramentaria</name>
    <dbReference type="NCBI Taxonomy" id="370345"/>
    <lineage>
        <taxon>Eukaryota</taxon>
        <taxon>Metazoa</taxon>
        <taxon>Spiralia</taxon>
        <taxon>Lophotrochozoa</taxon>
        <taxon>Mollusca</taxon>
        <taxon>Gastropoda</taxon>
        <taxon>Caenogastropoda</taxon>
        <taxon>Sorbeoconcha</taxon>
        <taxon>Cerithioidea</taxon>
        <taxon>Batillariidae</taxon>
        <taxon>Batillaria</taxon>
    </lineage>
</organism>
<dbReference type="AlphaFoldDB" id="A0ABD0KY45"/>
<feature type="chain" id="PRO_5044879070" evidence="1">
    <location>
        <begin position="20"/>
        <end position="77"/>
    </location>
</feature>
<keyword evidence="1" id="KW-0732">Signal</keyword>